<reference evidence="3 4" key="1">
    <citation type="submission" date="2015-06" db="EMBL/GenBank/DDBJ databases">
        <title>Survival trade-offs in plant roots during colonization by closely related pathogenic and mutualistic fungi.</title>
        <authorList>
            <person name="Hacquard S."/>
            <person name="Kracher B."/>
            <person name="Hiruma K."/>
            <person name="Weinman A."/>
            <person name="Muench P."/>
            <person name="Garrido Oter R."/>
            <person name="Ver Loren van Themaat E."/>
            <person name="Dallerey J.-F."/>
            <person name="Damm U."/>
            <person name="Henrissat B."/>
            <person name="Lespinet O."/>
            <person name="Thon M."/>
            <person name="Kemen E."/>
            <person name="McHardy A.C."/>
            <person name="Schulze-Lefert P."/>
            <person name="O'Connell R.J."/>
        </authorList>
    </citation>
    <scope>NUCLEOTIDE SEQUENCE [LARGE SCALE GENOMIC DNA]</scope>
    <source>
        <strain evidence="3 4">MAFF 238704</strain>
    </source>
</reference>
<dbReference type="Pfam" id="PF11951">
    <property type="entry name" value="Fungal_trans_2"/>
    <property type="match status" value="1"/>
</dbReference>
<dbReference type="Pfam" id="PF05721">
    <property type="entry name" value="PhyH"/>
    <property type="match status" value="1"/>
</dbReference>
<keyword evidence="1" id="KW-0539">Nucleus</keyword>
<keyword evidence="3" id="KW-0560">Oxidoreductase</keyword>
<evidence type="ECO:0000256" key="2">
    <source>
        <dbReference type="SAM" id="MobiDB-lite"/>
    </source>
</evidence>
<protein>
    <submittedName>
        <fullName evidence="3">Phytanoyl-dioxygenase</fullName>
    </submittedName>
</protein>
<gene>
    <name evidence="3" type="ORF">CI238_10206</name>
</gene>
<dbReference type="InterPro" id="IPR051961">
    <property type="entry name" value="Fungal_Metabolite_Diox"/>
</dbReference>
<sequence length="724" mass="80482">MPRTFNQAGDEAVPVCQRCSKAQRYCDRTAPVPQFHNRSQEDVAKASSTSESLKHLITLFETLITPHSPATRPSPFPAPTNPRKALENPSIARYFHHYIMHIAPWYDLSDASSTFATQLPEASLELELPFSATLALSAVHMSQTSTPSARMAAEFYHGHCVHLLIDLKAEDHGDENTQGLALASVCLLRSYEILTEEVDPNRHLQGAYSLAVYCNPLTNYLGSDPRAAGFWNYLHEDITFSLFRRCPLKIDLDQLPLPTQHDTDQDHLNSVSLVLGRIINAFFSSTIADEAWTFLLGMLQDWRSKLPPRFNPFSKADRGIGLALPSIRMLRDCHEDRAEVNIAKQDILETLALDICGVAFTTDAPAVQVNAFGPVAFFNNIMKPISCTTAFLRRRRLLPIPKPLSSTPLSHRAMASLTQKHNPITPTAIKPSDTEIRNQALSPRNLELAVRHLHADGLVVVEDVVPHADLDALNRKMVKDALHLQSLGDKGPFNYNLGNLQQDPPPVAEHFYKSIFTNPIATQITSSVLGPRPKLTFLSANSSMPPLPSSPPQRQPVHSDADFAHPSHPFALVTNIPLVTMTPANGSTELWLGTHTADVSAQEGAHGDRASGRIREPLLAERRAVRGPSQPTVRKGSIVLRDLRLWHAGMPNSTADVRVMLAMIHFASWYRNPMRLRLGEDVRPLLEGVEGRLEVPVDWISREEALRTYLGRGFGNSYDFDQEQ</sequence>
<dbReference type="PANTHER" id="PTHR37563:SF2">
    <property type="entry name" value="PHYTANOYL-COA DIOXYGENASE FAMILY PROTEIN (AFU_ORTHOLOGUE AFUA_2G03330)"/>
    <property type="match status" value="1"/>
</dbReference>
<dbReference type="InterPro" id="IPR008775">
    <property type="entry name" value="Phytyl_CoA_dOase-like"/>
</dbReference>
<dbReference type="InterPro" id="IPR021858">
    <property type="entry name" value="Fun_TF"/>
</dbReference>
<name>A0A167ABF5_COLIC</name>
<accession>A0A167ABF5</accession>
<keyword evidence="4" id="KW-1185">Reference proteome</keyword>
<dbReference type="AlphaFoldDB" id="A0A167ABF5"/>
<evidence type="ECO:0000313" key="4">
    <source>
        <dbReference type="Proteomes" id="UP000076584"/>
    </source>
</evidence>
<feature type="region of interest" description="Disordered" evidence="2">
    <location>
        <begin position="539"/>
        <end position="559"/>
    </location>
</feature>
<feature type="compositionally biased region" description="Pro residues" evidence="2">
    <location>
        <begin position="545"/>
        <end position="554"/>
    </location>
</feature>
<evidence type="ECO:0000313" key="3">
    <source>
        <dbReference type="EMBL" id="KZL79935.1"/>
    </source>
</evidence>
<comment type="caution">
    <text evidence="3">The sequence shown here is derived from an EMBL/GenBank/DDBJ whole genome shotgun (WGS) entry which is preliminary data.</text>
</comment>
<dbReference type="PANTHER" id="PTHR37563">
    <property type="entry name" value="PHYTANOYL-COA DIOXYGENASE FAMILY PROTEIN (AFU_ORTHOLOGUE AFUA_2G03330)"/>
    <property type="match status" value="1"/>
</dbReference>
<keyword evidence="3" id="KW-0223">Dioxygenase</keyword>
<organism evidence="3 4">
    <name type="scientific">Colletotrichum incanum</name>
    <name type="common">Soybean anthracnose fungus</name>
    <dbReference type="NCBI Taxonomy" id="1573173"/>
    <lineage>
        <taxon>Eukaryota</taxon>
        <taxon>Fungi</taxon>
        <taxon>Dikarya</taxon>
        <taxon>Ascomycota</taxon>
        <taxon>Pezizomycotina</taxon>
        <taxon>Sordariomycetes</taxon>
        <taxon>Hypocreomycetidae</taxon>
        <taxon>Glomerellales</taxon>
        <taxon>Glomerellaceae</taxon>
        <taxon>Colletotrichum</taxon>
        <taxon>Colletotrichum spaethianum species complex</taxon>
    </lineage>
</organism>
<dbReference type="Proteomes" id="UP000076584">
    <property type="component" value="Unassembled WGS sequence"/>
</dbReference>
<dbReference type="GO" id="GO:0051213">
    <property type="term" value="F:dioxygenase activity"/>
    <property type="evidence" value="ECO:0007669"/>
    <property type="project" value="UniProtKB-KW"/>
</dbReference>
<dbReference type="EMBL" id="LFIW01002015">
    <property type="protein sequence ID" value="KZL79935.1"/>
    <property type="molecule type" value="Genomic_DNA"/>
</dbReference>
<proteinExistence type="predicted"/>
<dbReference type="Gene3D" id="2.60.120.620">
    <property type="entry name" value="q2cbj1_9rhob like domain"/>
    <property type="match status" value="1"/>
</dbReference>
<dbReference type="SUPFAM" id="SSF51197">
    <property type="entry name" value="Clavaminate synthase-like"/>
    <property type="match status" value="1"/>
</dbReference>
<evidence type="ECO:0000256" key="1">
    <source>
        <dbReference type="ARBA" id="ARBA00023242"/>
    </source>
</evidence>